<dbReference type="RefSeq" id="WP_168775940.1">
    <property type="nucleotide sequence ID" value="NZ_JAABNR010000018.1"/>
</dbReference>
<keyword evidence="2" id="KW-1185">Reference proteome</keyword>
<protein>
    <submittedName>
        <fullName evidence="1">Uncharacterized protein</fullName>
    </submittedName>
</protein>
<name>A0AAE4YD71_9RHOB</name>
<organism evidence="1 2">
    <name type="scientific">Stagnihabitans tardus</name>
    <dbReference type="NCBI Taxonomy" id="2699202"/>
    <lineage>
        <taxon>Bacteria</taxon>
        <taxon>Pseudomonadati</taxon>
        <taxon>Pseudomonadota</taxon>
        <taxon>Alphaproteobacteria</taxon>
        <taxon>Rhodobacterales</taxon>
        <taxon>Paracoccaceae</taxon>
        <taxon>Stagnihabitans</taxon>
    </lineage>
</organism>
<dbReference type="Proteomes" id="UP001193501">
    <property type="component" value="Unassembled WGS sequence"/>
</dbReference>
<sequence>MRLGFVARSGAQTSAVGAVSADRLHARSPRQALDRPVFRSEPHDGRLAATMRAFVGQSVVVVAEANDERAKPTETVFEHWAFFQVVAGLRAASLDCVSGRALFEPLTRNRFSIDLPGPLPSLSRAGARLPRALDREAARLARRAG</sequence>
<evidence type="ECO:0000313" key="1">
    <source>
        <dbReference type="EMBL" id="NBZ89138.1"/>
    </source>
</evidence>
<gene>
    <name evidence="1" type="ORF">GV832_16235</name>
</gene>
<dbReference type="AlphaFoldDB" id="A0AAE4YD71"/>
<evidence type="ECO:0000313" key="2">
    <source>
        <dbReference type="Proteomes" id="UP001193501"/>
    </source>
</evidence>
<reference evidence="1" key="1">
    <citation type="submission" date="2020-01" db="EMBL/GenBank/DDBJ databases">
        <authorList>
            <person name="Chen W.-M."/>
        </authorList>
    </citation>
    <scope>NUCLEOTIDE SEQUENCE</scope>
    <source>
        <strain evidence="1">CYK-10</strain>
    </source>
</reference>
<dbReference type="EMBL" id="JAABNR010000018">
    <property type="protein sequence ID" value="NBZ89138.1"/>
    <property type="molecule type" value="Genomic_DNA"/>
</dbReference>
<accession>A0AAE4YD71</accession>
<proteinExistence type="predicted"/>
<comment type="caution">
    <text evidence="1">The sequence shown here is derived from an EMBL/GenBank/DDBJ whole genome shotgun (WGS) entry which is preliminary data.</text>
</comment>